<feature type="domain" description="FAD-binding PCMH-type" evidence="6">
    <location>
        <begin position="52"/>
        <end position="228"/>
    </location>
</feature>
<dbReference type="InterPro" id="IPR050416">
    <property type="entry name" value="FAD-linked_Oxidoreductase"/>
</dbReference>
<keyword evidence="3" id="KW-0274">FAD</keyword>
<dbReference type="PANTHER" id="PTHR42973:SF13">
    <property type="entry name" value="FAD-BINDING PCMH-TYPE DOMAIN-CONTAINING PROTEIN"/>
    <property type="match status" value="1"/>
</dbReference>
<dbReference type="InterPro" id="IPR006094">
    <property type="entry name" value="Oxid_FAD_bind_N"/>
</dbReference>
<organism evidence="7 8">
    <name type="scientific">Mycena albidolilacea</name>
    <dbReference type="NCBI Taxonomy" id="1033008"/>
    <lineage>
        <taxon>Eukaryota</taxon>
        <taxon>Fungi</taxon>
        <taxon>Dikarya</taxon>
        <taxon>Basidiomycota</taxon>
        <taxon>Agaricomycotina</taxon>
        <taxon>Agaricomycetes</taxon>
        <taxon>Agaricomycetidae</taxon>
        <taxon>Agaricales</taxon>
        <taxon>Marasmiineae</taxon>
        <taxon>Mycenaceae</taxon>
        <taxon>Mycena</taxon>
    </lineage>
</organism>
<dbReference type="InterPro" id="IPR016166">
    <property type="entry name" value="FAD-bd_PCMH"/>
</dbReference>
<dbReference type="AlphaFoldDB" id="A0AAD6YYV5"/>
<dbReference type="GO" id="GO:0071949">
    <property type="term" value="F:FAD binding"/>
    <property type="evidence" value="ECO:0007669"/>
    <property type="project" value="InterPro"/>
</dbReference>
<evidence type="ECO:0000256" key="4">
    <source>
        <dbReference type="ARBA" id="ARBA00023002"/>
    </source>
</evidence>
<sequence length="500" mass="54712">MPPKQEQSLDRPPSLDLQAAMKDFRQICKQSTAGSKAFEYGSQGYKDCIRHFIPSSSDVAQLAVQPGSKEDLSKMMKVLSDRPTVPFAIKGGGHGMVPGASSTPGIMISMARFDNVDYDSATQLVKVGAGCLWDQVYAQMYQYRRNVVGGAASQGVGVAGWLLGGGYSLKSNQYGLGIDNVTEYEVVVPNGEIRIATEETFPELFQALRGGGNNFGIITSFTLKTHPQSLTYGGSFMVPGDRVEQAKLAIADFVENEQRKEAALVSAFRHRLINGILDYSMTFMCVYDGPMPTEPVFEQFKDLMRSGPSFSMDPAGWESGTGLRPSAVQPVLSSMTANTETFKQTVARVSLNSYSENDTDAFNSPPPMYRRIATDAPTLRVASLDSASNGGDPFREMDHGTADAMFANPYAFDIHPARGVDMEVFSLAAAPITVMAASVVADEEAMSDEEDIKHSRPQSDEEYMEEPEFDHLAPESYYPPIDRPIQITKRTDSMGELKFR</sequence>
<dbReference type="Pfam" id="PF01565">
    <property type="entry name" value="FAD_binding_4"/>
    <property type="match status" value="1"/>
</dbReference>
<proteinExistence type="inferred from homology"/>
<dbReference type="Gene3D" id="3.30.465.10">
    <property type="match status" value="1"/>
</dbReference>
<name>A0AAD6YYV5_9AGAR</name>
<dbReference type="EMBL" id="JARIHO010000128">
    <property type="protein sequence ID" value="KAJ7301716.1"/>
    <property type="molecule type" value="Genomic_DNA"/>
</dbReference>
<reference evidence="7" key="1">
    <citation type="submission" date="2023-03" db="EMBL/GenBank/DDBJ databases">
        <title>Massive genome expansion in bonnet fungi (Mycena s.s.) driven by repeated elements and novel gene families across ecological guilds.</title>
        <authorList>
            <consortium name="Lawrence Berkeley National Laboratory"/>
            <person name="Harder C.B."/>
            <person name="Miyauchi S."/>
            <person name="Viragh M."/>
            <person name="Kuo A."/>
            <person name="Thoen E."/>
            <person name="Andreopoulos B."/>
            <person name="Lu D."/>
            <person name="Skrede I."/>
            <person name="Drula E."/>
            <person name="Henrissat B."/>
            <person name="Morin E."/>
            <person name="Kohler A."/>
            <person name="Barry K."/>
            <person name="LaButti K."/>
            <person name="Morin E."/>
            <person name="Salamov A."/>
            <person name="Lipzen A."/>
            <person name="Mereny Z."/>
            <person name="Hegedus B."/>
            <person name="Baldrian P."/>
            <person name="Stursova M."/>
            <person name="Weitz H."/>
            <person name="Taylor A."/>
            <person name="Grigoriev I.V."/>
            <person name="Nagy L.G."/>
            <person name="Martin F."/>
            <person name="Kauserud H."/>
        </authorList>
    </citation>
    <scope>NUCLEOTIDE SEQUENCE</scope>
    <source>
        <strain evidence="7">CBHHK002</strain>
    </source>
</reference>
<keyword evidence="8" id="KW-1185">Reference proteome</keyword>
<dbReference type="InterPro" id="IPR016169">
    <property type="entry name" value="FAD-bd_PCMH_sub2"/>
</dbReference>
<evidence type="ECO:0000256" key="5">
    <source>
        <dbReference type="SAM" id="MobiDB-lite"/>
    </source>
</evidence>
<evidence type="ECO:0000313" key="7">
    <source>
        <dbReference type="EMBL" id="KAJ7301716.1"/>
    </source>
</evidence>
<evidence type="ECO:0000256" key="1">
    <source>
        <dbReference type="ARBA" id="ARBA00005466"/>
    </source>
</evidence>
<evidence type="ECO:0000259" key="6">
    <source>
        <dbReference type="PROSITE" id="PS51387"/>
    </source>
</evidence>
<keyword evidence="2" id="KW-0285">Flavoprotein</keyword>
<dbReference type="GO" id="GO:0016491">
    <property type="term" value="F:oxidoreductase activity"/>
    <property type="evidence" value="ECO:0007669"/>
    <property type="project" value="UniProtKB-KW"/>
</dbReference>
<keyword evidence="4" id="KW-0560">Oxidoreductase</keyword>
<feature type="region of interest" description="Disordered" evidence="5">
    <location>
        <begin position="443"/>
        <end position="500"/>
    </location>
</feature>
<feature type="compositionally biased region" description="Basic and acidic residues" evidence="5">
    <location>
        <begin position="489"/>
        <end position="500"/>
    </location>
</feature>
<protein>
    <recommendedName>
        <fullName evidence="6">FAD-binding PCMH-type domain-containing protein</fullName>
    </recommendedName>
</protein>
<evidence type="ECO:0000256" key="3">
    <source>
        <dbReference type="ARBA" id="ARBA00022827"/>
    </source>
</evidence>
<dbReference type="Proteomes" id="UP001218218">
    <property type="component" value="Unassembled WGS sequence"/>
</dbReference>
<evidence type="ECO:0000256" key="2">
    <source>
        <dbReference type="ARBA" id="ARBA00022630"/>
    </source>
</evidence>
<comment type="similarity">
    <text evidence="1">Belongs to the oxygen-dependent FAD-linked oxidoreductase family.</text>
</comment>
<evidence type="ECO:0000313" key="8">
    <source>
        <dbReference type="Proteomes" id="UP001218218"/>
    </source>
</evidence>
<dbReference type="SUPFAM" id="SSF56176">
    <property type="entry name" value="FAD-binding/transporter-associated domain-like"/>
    <property type="match status" value="1"/>
</dbReference>
<gene>
    <name evidence="7" type="ORF">DFH08DRAFT_96402</name>
</gene>
<comment type="caution">
    <text evidence="7">The sequence shown here is derived from an EMBL/GenBank/DDBJ whole genome shotgun (WGS) entry which is preliminary data.</text>
</comment>
<dbReference type="PROSITE" id="PS51387">
    <property type="entry name" value="FAD_PCMH"/>
    <property type="match status" value="1"/>
</dbReference>
<dbReference type="PANTHER" id="PTHR42973">
    <property type="entry name" value="BINDING OXIDOREDUCTASE, PUTATIVE (AFU_ORTHOLOGUE AFUA_1G17690)-RELATED"/>
    <property type="match status" value="1"/>
</dbReference>
<dbReference type="InterPro" id="IPR036318">
    <property type="entry name" value="FAD-bd_PCMH-like_sf"/>
</dbReference>
<accession>A0AAD6YYV5</accession>